<proteinExistence type="predicted"/>
<accession>A0A644TMS3</accession>
<dbReference type="SUPFAM" id="SSF53850">
    <property type="entry name" value="Periplasmic binding protein-like II"/>
    <property type="match status" value="1"/>
</dbReference>
<comment type="caution">
    <text evidence="1">The sequence shown here is derived from an EMBL/GenBank/DDBJ whole genome shotgun (WGS) entry which is preliminary data.</text>
</comment>
<evidence type="ECO:0000313" key="1">
    <source>
        <dbReference type="EMBL" id="MPL68265.1"/>
    </source>
</evidence>
<reference evidence="1" key="1">
    <citation type="submission" date="2019-08" db="EMBL/GenBank/DDBJ databases">
        <authorList>
            <person name="Kucharzyk K."/>
            <person name="Murdoch R.W."/>
            <person name="Higgins S."/>
            <person name="Loffler F."/>
        </authorList>
    </citation>
    <scope>NUCLEOTIDE SEQUENCE</scope>
</reference>
<protein>
    <recommendedName>
        <fullName evidence="2">SsuA/THI5-like domain-containing protein</fullName>
    </recommendedName>
</protein>
<dbReference type="EMBL" id="VSSQ01000041">
    <property type="protein sequence ID" value="MPL68265.1"/>
    <property type="molecule type" value="Genomic_DNA"/>
</dbReference>
<name>A0A644TMS3_9ZZZZ</name>
<evidence type="ECO:0008006" key="2">
    <source>
        <dbReference type="Google" id="ProtNLM"/>
    </source>
</evidence>
<dbReference type="Gene3D" id="3.40.190.10">
    <property type="entry name" value="Periplasmic binding protein-like II"/>
    <property type="match status" value="2"/>
</dbReference>
<gene>
    <name evidence="1" type="ORF">SDC9_13986</name>
</gene>
<organism evidence="1">
    <name type="scientific">bioreactor metagenome</name>
    <dbReference type="NCBI Taxonomy" id="1076179"/>
    <lineage>
        <taxon>unclassified sequences</taxon>
        <taxon>metagenomes</taxon>
        <taxon>ecological metagenomes</taxon>
    </lineage>
</organism>
<dbReference type="PANTHER" id="PTHR30024:SF2">
    <property type="entry name" value="ABC TRANSPORTER SUBSTRATE-BINDING PROTEIN"/>
    <property type="match status" value="1"/>
</dbReference>
<dbReference type="PANTHER" id="PTHR30024">
    <property type="entry name" value="ALIPHATIC SULFONATES-BINDING PROTEIN-RELATED"/>
    <property type="match status" value="1"/>
</dbReference>
<dbReference type="AlphaFoldDB" id="A0A644TMS3"/>
<dbReference type="Pfam" id="PF13379">
    <property type="entry name" value="NMT1_2"/>
    <property type="match status" value="1"/>
</dbReference>
<sequence>MKRISKLTSILLLLASSAFAEVKELVISKQYGISYLPLIILEEQKLIEKHAKNQGLGDVKVNWATFGGGSVANDALLSGNAHLVGGGNGPFLRLWDKTNGKVKALAAINESPIVFVSNNPDVKTVKDLTSKDKIAVPSVKVSVQSLVLQMAVAKEFGIKEYDKFDNLTVSLKHPDAYLAVTTGSTEVNGHIGLEPFSTLELENPNVHQVFNSFDILGGAHTTNLIWTSEDFYKNNPKLSKIIVEALNEANKFIKENEDEAIKLYLSTTKSNESPEIIAKVLKNTTVYDTKPKANITQFSDFLYDIGAIKQKPKDWKELFFDTVK</sequence>